<feature type="domain" description="PASTA" evidence="2">
    <location>
        <begin position="43"/>
        <end position="109"/>
    </location>
</feature>
<keyword evidence="1" id="KW-0812">Transmembrane</keyword>
<accession>A0A2T2Y9T4</accession>
<reference evidence="3 4" key="1">
    <citation type="submission" date="2018-03" db="EMBL/GenBank/DDBJ databases">
        <title>Adhaeribacter sp. HMF7605 Genome sequencing and assembly.</title>
        <authorList>
            <person name="Kang H."/>
            <person name="Kang J."/>
            <person name="Cha I."/>
            <person name="Kim H."/>
            <person name="Joh K."/>
        </authorList>
    </citation>
    <scope>NUCLEOTIDE SEQUENCE [LARGE SCALE GENOMIC DNA]</scope>
    <source>
        <strain evidence="3 4">HMF7605</strain>
    </source>
</reference>
<dbReference type="CDD" id="cd06577">
    <property type="entry name" value="PASTA_pknB"/>
    <property type="match status" value="3"/>
</dbReference>
<sequence length="262" mass="28690">MSNFFKANSPVDIIKHLILIVMIIALMLFIFFFVYLPSTTNHGQTITVPKITGMSLAEVESFLDNNNLRYFVSDSSYSTSKKPFEILTQDPLPGSKVKEDRKIYISYNMKTPPKIKMPKLLDGSVKNAQLILKSYDLQVGEVRFVPDLQENAVLKQLYQGKEIAPGAPIAKGSVIDLVVGNGIGNDEFEVPRVIGMPIDEATVLLVGQNLQVGSITYQVAPNGEADGTVLRQRPNAGAGAMIRVGELVDLWVAGPEPVKAVE</sequence>
<protein>
    <submittedName>
        <fullName evidence="3">Penicillin-binding protein</fullName>
    </submittedName>
</protein>
<dbReference type="Pfam" id="PF03793">
    <property type="entry name" value="PASTA"/>
    <property type="match status" value="2"/>
</dbReference>
<keyword evidence="1" id="KW-0472">Membrane</keyword>
<feature type="domain" description="PASTA" evidence="2">
    <location>
        <begin position="184"/>
        <end position="254"/>
    </location>
</feature>
<evidence type="ECO:0000313" key="4">
    <source>
        <dbReference type="Proteomes" id="UP000240357"/>
    </source>
</evidence>
<proteinExistence type="predicted"/>
<evidence type="ECO:0000313" key="3">
    <source>
        <dbReference type="EMBL" id="PSR52267.1"/>
    </source>
</evidence>
<dbReference type="OrthoDB" id="9803895at2"/>
<gene>
    <name evidence="3" type="ORF">AHMF7605_01375</name>
</gene>
<comment type="caution">
    <text evidence="3">The sequence shown here is derived from an EMBL/GenBank/DDBJ whole genome shotgun (WGS) entry which is preliminary data.</text>
</comment>
<dbReference type="RefSeq" id="WP_106925724.1">
    <property type="nucleotide sequence ID" value="NZ_PYFT01000001.1"/>
</dbReference>
<dbReference type="Proteomes" id="UP000240357">
    <property type="component" value="Unassembled WGS sequence"/>
</dbReference>
<dbReference type="SMART" id="SM00740">
    <property type="entry name" value="PASTA"/>
    <property type="match status" value="3"/>
</dbReference>
<evidence type="ECO:0000259" key="2">
    <source>
        <dbReference type="PROSITE" id="PS51178"/>
    </source>
</evidence>
<keyword evidence="4" id="KW-1185">Reference proteome</keyword>
<keyword evidence="1" id="KW-1133">Transmembrane helix</keyword>
<name>A0A2T2Y9T4_9BACT</name>
<dbReference type="AlphaFoldDB" id="A0A2T2Y9T4"/>
<feature type="transmembrane region" description="Helical" evidence="1">
    <location>
        <begin position="13"/>
        <end position="36"/>
    </location>
</feature>
<evidence type="ECO:0000256" key="1">
    <source>
        <dbReference type="SAM" id="Phobius"/>
    </source>
</evidence>
<dbReference type="PROSITE" id="PS51178">
    <property type="entry name" value="PASTA"/>
    <property type="match status" value="3"/>
</dbReference>
<organism evidence="3 4">
    <name type="scientific">Adhaeribacter arboris</name>
    <dbReference type="NCBI Taxonomy" id="2072846"/>
    <lineage>
        <taxon>Bacteria</taxon>
        <taxon>Pseudomonadati</taxon>
        <taxon>Bacteroidota</taxon>
        <taxon>Cytophagia</taxon>
        <taxon>Cytophagales</taxon>
        <taxon>Hymenobacteraceae</taxon>
        <taxon>Adhaeribacter</taxon>
    </lineage>
</organism>
<feature type="domain" description="PASTA" evidence="2">
    <location>
        <begin position="111"/>
        <end position="181"/>
    </location>
</feature>
<dbReference type="Gene3D" id="3.30.10.20">
    <property type="match status" value="3"/>
</dbReference>
<dbReference type="InterPro" id="IPR005543">
    <property type="entry name" value="PASTA_dom"/>
</dbReference>
<dbReference type="EMBL" id="PYFT01000001">
    <property type="protein sequence ID" value="PSR52267.1"/>
    <property type="molecule type" value="Genomic_DNA"/>
</dbReference>